<comment type="caution">
    <text evidence="2">The sequence shown here is derived from an EMBL/GenBank/DDBJ whole genome shotgun (WGS) entry which is preliminary data.</text>
</comment>
<protein>
    <recommendedName>
        <fullName evidence="1">Integrase catalytic domain-containing protein</fullName>
    </recommendedName>
</protein>
<dbReference type="SUPFAM" id="SSF53098">
    <property type="entry name" value="Ribonuclease H-like"/>
    <property type="match status" value="1"/>
</dbReference>
<name>A0AAV4EXE6_9GAST</name>
<dbReference type="InterPro" id="IPR001584">
    <property type="entry name" value="Integrase_cat-core"/>
</dbReference>
<dbReference type="InterPro" id="IPR012337">
    <property type="entry name" value="RNaseH-like_sf"/>
</dbReference>
<accession>A0AAV4EXE6</accession>
<dbReference type="AlphaFoldDB" id="A0AAV4EXE6"/>
<dbReference type="GO" id="GO:0015074">
    <property type="term" value="P:DNA integration"/>
    <property type="evidence" value="ECO:0007669"/>
    <property type="project" value="InterPro"/>
</dbReference>
<dbReference type="GO" id="GO:0003676">
    <property type="term" value="F:nucleic acid binding"/>
    <property type="evidence" value="ECO:0007669"/>
    <property type="project" value="InterPro"/>
</dbReference>
<sequence length="237" mass="27065">MELSKIYYSPRGYWKGLTAVKKLASAAKVPEDVAKDWLKKQAIWQIYLLAPRRIPRPKFDVGTPNEVHQADLLFLPHDLIGRKTYKYAKDWLKKQAIWQIYLLAPRRIPRPKFDVGTPNEVHQADLLFLPHDLIGRKTYKYALILVDVASRYKEAEPLASKEATEVAAALARIYRRGPLRWPKLLQVDPGREEGVSKTLLGCPRPPCWPSGAEASFGGWRPLSVPARRVRRRPAPGD</sequence>
<evidence type="ECO:0000313" key="2">
    <source>
        <dbReference type="EMBL" id="GFR65768.1"/>
    </source>
</evidence>
<dbReference type="EMBL" id="BMAT01011057">
    <property type="protein sequence ID" value="GFR65768.1"/>
    <property type="molecule type" value="Genomic_DNA"/>
</dbReference>
<dbReference type="InterPro" id="IPR036397">
    <property type="entry name" value="RNaseH_sf"/>
</dbReference>
<gene>
    <name evidence="2" type="ORF">ElyMa_005539700</name>
</gene>
<evidence type="ECO:0000313" key="3">
    <source>
        <dbReference type="Proteomes" id="UP000762676"/>
    </source>
</evidence>
<proteinExistence type="predicted"/>
<reference evidence="2 3" key="1">
    <citation type="journal article" date="2021" name="Elife">
        <title>Chloroplast acquisition without the gene transfer in kleptoplastic sea slugs, Plakobranchus ocellatus.</title>
        <authorList>
            <person name="Maeda T."/>
            <person name="Takahashi S."/>
            <person name="Yoshida T."/>
            <person name="Shimamura S."/>
            <person name="Takaki Y."/>
            <person name="Nagai Y."/>
            <person name="Toyoda A."/>
            <person name="Suzuki Y."/>
            <person name="Arimoto A."/>
            <person name="Ishii H."/>
            <person name="Satoh N."/>
            <person name="Nishiyama T."/>
            <person name="Hasebe M."/>
            <person name="Maruyama T."/>
            <person name="Minagawa J."/>
            <person name="Obokata J."/>
            <person name="Shigenobu S."/>
        </authorList>
    </citation>
    <scope>NUCLEOTIDE SEQUENCE [LARGE SCALE GENOMIC DNA]</scope>
</reference>
<organism evidence="2 3">
    <name type="scientific">Elysia marginata</name>
    <dbReference type="NCBI Taxonomy" id="1093978"/>
    <lineage>
        <taxon>Eukaryota</taxon>
        <taxon>Metazoa</taxon>
        <taxon>Spiralia</taxon>
        <taxon>Lophotrochozoa</taxon>
        <taxon>Mollusca</taxon>
        <taxon>Gastropoda</taxon>
        <taxon>Heterobranchia</taxon>
        <taxon>Euthyneura</taxon>
        <taxon>Panpulmonata</taxon>
        <taxon>Sacoglossa</taxon>
        <taxon>Placobranchoidea</taxon>
        <taxon>Plakobranchidae</taxon>
        <taxon>Elysia</taxon>
    </lineage>
</organism>
<feature type="domain" description="Integrase catalytic" evidence="1">
    <location>
        <begin position="107"/>
        <end position="199"/>
    </location>
</feature>
<keyword evidence="3" id="KW-1185">Reference proteome</keyword>
<evidence type="ECO:0000259" key="1">
    <source>
        <dbReference type="PROSITE" id="PS50994"/>
    </source>
</evidence>
<dbReference type="Gene3D" id="3.30.420.10">
    <property type="entry name" value="Ribonuclease H-like superfamily/Ribonuclease H"/>
    <property type="match status" value="1"/>
</dbReference>
<dbReference type="PROSITE" id="PS50994">
    <property type="entry name" value="INTEGRASE"/>
    <property type="match status" value="1"/>
</dbReference>
<dbReference type="Proteomes" id="UP000762676">
    <property type="component" value="Unassembled WGS sequence"/>
</dbReference>